<evidence type="ECO:0000256" key="1">
    <source>
        <dbReference type="SAM" id="MobiDB-lite"/>
    </source>
</evidence>
<reference evidence="2 3" key="1">
    <citation type="journal article" date="2009" name="Nat. Genet.">
        <title>The genome of the cucumber, Cucumis sativus L.</title>
        <authorList>
            <person name="Huang S."/>
            <person name="Li R."/>
            <person name="Zhang Z."/>
            <person name="Li L."/>
            <person name="Gu X."/>
            <person name="Fan W."/>
            <person name="Lucas W.J."/>
            <person name="Wang X."/>
            <person name="Xie B."/>
            <person name="Ni P."/>
            <person name="Ren Y."/>
            <person name="Zhu H."/>
            <person name="Li J."/>
            <person name="Lin K."/>
            <person name="Jin W."/>
            <person name="Fei Z."/>
            <person name="Li G."/>
            <person name="Staub J."/>
            <person name="Kilian A."/>
            <person name="van der Vossen E.A."/>
            <person name="Wu Y."/>
            <person name="Guo J."/>
            <person name="He J."/>
            <person name="Jia Z."/>
            <person name="Ren Y."/>
            <person name="Tian G."/>
            <person name="Lu Y."/>
            <person name="Ruan J."/>
            <person name="Qian W."/>
            <person name="Wang M."/>
            <person name="Huang Q."/>
            <person name="Li B."/>
            <person name="Xuan Z."/>
            <person name="Cao J."/>
            <person name="Asan"/>
            <person name="Wu Z."/>
            <person name="Zhang J."/>
            <person name="Cai Q."/>
            <person name="Bai Y."/>
            <person name="Zhao B."/>
            <person name="Han Y."/>
            <person name="Li Y."/>
            <person name="Li X."/>
            <person name="Wang S."/>
            <person name="Shi Q."/>
            <person name="Liu S."/>
            <person name="Cho W.K."/>
            <person name="Kim J.Y."/>
            <person name="Xu Y."/>
            <person name="Heller-Uszynska K."/>
            <person name="Miao H."/>
            <person name="Cheng Z."/>
            <person name="Zhang S."/>
            <person name="Wu J."/>
            <person name="Yang Y."/>
            <person name="Kang H."/>
            <person name="Li M."/>
            <person name="Liang H."/>
            <person name="Ren X."/>
            <person name="Shi Z."/>
            <person name="Wen M."/>
            <person name="Jian M."/>
            <person name="Yang H."/>
            <person name="Zhang G."/>
            <person name="Yang Z."/>
            <person name="Chen R."/>
            <person name="Liu S."/>
            <person name="Li J."/>
            <person name="Ma L."/>
            <person name="Liu H."/>
            <person name="Zhou Y."/>
            <person name="Zhao J."/>
            <person name="Fang X."/>
            <person name="Li G."/>
            <person name="Fang L."/>
            <person name="Li Y."/>
            <person name="Liu D."/>
            <person name="Zheng H."/>
            <person name="Zhang Y."/>
            <person name="Qin N."/>
            <person name="Li Z."/>
            <person name="Yang G."/>
            <person name="Yang S."/>
            <person name="Bolund L."/>
            <person name="Kristiansen K."/>
            <person name="Zheng H."/>
            <person name="Li S."/>
            <person name="Zhang X."/>
            <person name="Yang H."/>
            <person name="Wang J."/>
            <person name="Sun R."/>
            <person name="Zhang B."/>
            <person name="Jiang S."/>
            <person name="Wang J."/>
            <person name="Du Y."/>
            <person name="Li S."/>
        </authorList>
    </citation>
    <scope>NUCLEOTIDE SEQUENCE [LARGE SCALE GENOMIC DNA]</scope>
    <source>
        <strain evidence="3">cv. 9930</strain>
    </source>
</reference>
<dbReference type="AlphaFoldDB" id="A0A0A0KHN2"/>
<gene>
    <name evidence="2" type="ORF">Csa_6G517430</name>
</gene>
<proteinExistence type="predicted"/>
<dbReference type="EMBL" id="CM002927">
    <property type="protein sequence ID" value="KGN49235.1"/>
    <property type="molecule type" value="Genomic_DNA"/>
</dbReference>
<dbReference type="Proteomes" id="UP000029981">
    <property type="component" value="Chromosome 6"/>
</dbReference>
<keyword evidence="3" id="KW-1185">Reference proteome</keyword>
<name>A0A0A0KHN2_CUCSA</name>
<feature type="region of interest" description="Disordered" evidence="1">
    <location>
        <begin position="1"/>
        <end position="24"/>
    </location>
</feature>
<protein>
    <submittedName>
        <fullName evidence="2">Uncharacterized protein</fullName>
    </submittedName>
</protein>
<accession>A0A0A0KHN2</accession>
<dbReference type="Gramene" id="KGN49235">
    <property type="protein sequence ID" value="KGN49235"/>
    <property type="gene ID" value="Csa_6G517430"/>
</dbReference>
<evidence type="ECO:0000313" key="2">
    <source>
        <dbReference type="EMBL" id="KGN49235.1"/>
    </source>
</evidence>
<reference evidence="2 3" key="4">
    <citation type="journal article" date="2011" name="BMC Genomics">
        <title>RNA-Seq improves annotation of protein-coding genes in the cucumber genome.</title>
        <authorList>
            <person name="Li Z."/>
            <person name="Zhang Z."/>
            <person name="Yan P."/>
            <person name="Huang S."/>
            <person name="Fei Z."/>
            <person name="Lin K."/>
        </authorList>
    </citation>
    <scope>NUCLEOTIDE SEQUENCE [LARGE SCALE GENOMIC DNA]</scope>
    <source>
        <strain evidence="3">cv. 9930</strain>
    </source>
</reference>
<organism evidence="2 3">
    <name type="scientific">Cucumis sativus</name>
    <name type="common">Cucumber</name>
    <dbReference type="NCBI Taxonomy" id="3659"/>
    <lineage>
        <taxon>Eukaryota</taxon>
        <taxon>Viridiplantae</taxon>
        <taxon>Streptophyta</taxon>
        <taxon>Embryophyta</taxon>
        <taxon>Tracheophyta</taxon>
        <taxon>Spermatophyta</taxon>
        <taxon>Magnoliopsida</taxon>
        <taxon>eudicotyledons</taxon>
        <taxon>Gunneridae</taxon>
        <taxon>Pentapetalae</taxon>
        <taxon>rosids</taxon>
        <taxon>fabids</taxon>
        <taxon>Cucurbitales</taxon>
        <taxon>Cucurbitaceae</taxon>
        <taxon>Benincaseae</taxon>
        <taxon>Cucumis</taxon>
    </lineage>
</organism>
<reference evidence="2 3" key="2">
    <citation type="journal article" date="2009" name="PLoS ONE">
        <title>An integrated genetic and cytogenetic map of the cucumber genome.</title>
        <authorList>
            <person name="Ren Y."/>
            <person name="Zhang Z."/>
            <person name="Liu J."/>
            <person name="Staub J.E."/>
            <person name="Han Y."/>
            <person name="Cheng Z."/>
            <person name="Li X."/>
            <person name="Lu J."/>
            <person name="Miao H."/>
            <person name="Kang H."/>
            <person name="Xie B."/>
            <person name="Gu X."/>
            <person name="Wang X."/>
            <person name="Du Y."/>
            <person name="Jin W."/>
            <person name="Huang S."/>
        </authorList>
    </citation>
    <scope>NUCLEOTIDE SEQUENCE [LARGE SCALE GENOMIC DNA]</scope>
    <source>
        <strain evidence="3">cv. 9930</strain>
    </source>
</reference>
<evidence type="ECO:0000313" key="3">
    <source>
        <dbReference type="Proteomes" id="UP000029981"/>
    </source>
</evidence>
<sequence length="129" mass="14673">MEEDYKQKQQQQFSLSSNIEDQVKDEEEDASLALLIEELKHKAEDHHSHPTTFFTANPPINTMINSTNHINYKEQLILDDFQGINNINNDINNGNVGFEDCFGGLDTLPEVSGFKFPLFDYFTSNNGTA</sequence>
<reference evidence="2 3" key="3">
    <citation type="journal article" date="2010" name="BMC Genomics">
        <title>Transcriptome sequencing and comparative analysis of cucumber flowers with different sex types.</title>
        <authorList>
            <person name="Guo S."/>
            <person name="Zheng Y."/>
            <person name="Joung J.G."/>
            <person name="Liu S."/>
            <person name="Zhang Z."/>
            <person name="Crasta O.R."/>
            <person name="Sobral B.W."/>
            <person name="Xu Y."/>
            <person name="Huang S."/>
            <person name="Fei Z."/>
        </authorList>
    </citation>
    <scope>NUCLEOTIDE SEQUENCE [LARGE SCALE GENOMIC DNA]</scope>
    <source>
        <strain evidence="3">cv. 9930</strain>
    </source>
</reference>